<dbReference type="Gene3D" id="3.40.50.300">
    <property type="entry name" value="P-loop containing nucleotide triphosphate hydrolases"/>
    <property type="match status" value="1"/>
</dbReference>
<organism evidence="2 3">
    <name type="scientific">Aequorivita sublithincola (strain DSM 14238 / LMG 21431 / ACAM 643 / 9-3)</name>
    <dbReference type="NCBI Taxonomy" id="746697"/>
    <lineage>
        <taxon>Bacteria</taxon>
        <taxon>Pseudomonadati</taxon>
        <taxon>Bacteroidota</taxon>
        <taxon>Flavobacteriia</taxon>
        <taxon>Flavobacteriales</taxon>
        <taxon>Flavobacteriaceae</taxon>
        <taxon>Aequorivita</taxon>
    </lineage>
</organism>
<proteinExistence type="inferred from homology"/>
<dbReference type="Pfam" id="PF19798">
    <property type="entry name" value="Sulfotransfer_5"/>
    <property type="match status" value="1"/>
</dbReference>
<dbReference type="PANTHER" id="PTHR42743:SF11">
    <property type="entry name" value="AMINODEOXYCHORISMATE LYASE"/>
    <property type="match status" value="1"/>
</dbReference>
<dbReference type="InterPro" id="IPR027417">
    <property type="entry name" value="P-loop_NTPase"/>
</dbReference>
<keyword evidence="3" id="KW-1185">Reference proteome</keyword>
<dbReference type="SUPFAM" id="SSF52540">
    <property type="entry name" value="P-loop containing nucleoside triphosphate hydrolases"/>
    <property type="match status" value="1"/>
</dbReference>
<dbReference type="OrthoDB" id="272985at2"/>
<dbReference type="RefSeq" id="WP_014782112.1">
    <property type="nucleotide sequence ID" value="NC_018013.1"/>
</dbReference>
<dbReference type="KEGG" id="asl:Aeqsu_1362"/>
<dbReference type="HOGENOM" id="CLU_033907_1_1_10"/>
<protein>
    <recommendedName>
        <fullName evidence="4">Sulfotransferase family protein</fullName>
    </recommendedName>
</protein>
<dbReference type="EMBL" id="CP003280">
    <property type="protein sequence ID" value="AFL80855.1"/>
    <property type="molecule type" value="Genomic_DNA"/>
</dbReference>
<dbReference type="PANTHER" id="PTHR42743">
    <property type="entry name" value="AMINO-ACID AMINOTRANSFERASE"/>
    <property type="match status" value="1"/>
</dbReference>
<accession>I3YV37</accession>
<dbReference type="Proteomes" id="UP000006049">
    <property type="component" value="Chromosome"/>
</dbReference>
<evidence type="ECO:0000313" key="2">
    <source>
        <dbReference type="EMBL" id="AFL80855.1"/>
    </source>
</evidence>
<evidence type="ECO:0000256" key="1">
    <source>
        <dbReference type="ARBA" id="ARBA00009320"/>
    </source>
</evidence>
<name>I3YV37_AEQSU</name>
<comment type="similarity">
    <text evidence="1">Belongs to the class-IV pyridoxal-phosphate-dependent aminotransferase family.</text>
</comment>
<dbReference type="STRING" id="746697.Aeqsu_1362"/>
<dbReference type="GO" id="GO:0019752">
    <property type="term" value="P:carboxylic acid metabolic process"/>
    <property type="evidence" value="ECO:0007669"/>
    <property type="project" value="TreeGrafter"/>
</dbReference>
<dbReference type="eggNOG" id="ENOG502Z954">
    <property type="taxonomic scope" value="Bacteria"/>
</dbReference>
<dbReference type="InterPro" id="IPR050571">
    <property type="entry name" value="Class-IV_PLP-Dep_Aminotrnsfr"/>
</dbReference>
<evidence type="ECO:0008006" key="4">
    <source>
        <dbReference type="Google" id="ProtNLM"/>
    </source>
</evidence>
<evidence type="ECO:0000313" key="3">
    <source>
        <dbReference type="Proteomes" id="UP000006049"/>
    </source>
</evidence>
<dbReference type="PATRIC" id="fig|746697.3.peg.1382"/>
<gene>
    <name evidence="2" type="ordered locus">Aeqsu_1362</name>
</gene>
<reference evidence="2 3" key="1">
    <citation type="submission" date="2012-06" db="EMBL/GenBank/DDBJ databases">
        <title>The complete genome of Aequorivita sublithincola DSM 14238.</title>
        <authorList>
            <consortium name="US DOE Joint Genome Institute (JGI-PGF)"/>
            <person name="Lucas S."/>
            <person name="Copeland A."/>
            <person name="Lapidus A."/>
            <person name="Goodwin L."/>
            <person name="Pitluck S."/>
            <person name="Peters L."/>
            <person name="Munk A.C.C."/>
            <person name="Kyrpides N."/>
            <person name="Mavromatis K."/>
            <person name="Pagani I."/>
            <person name="Ivanova N."/>
            <person name="Ovchinnikova G."/>
            <person name="Zeytun A."/>
            <person name="Detter J.C."/>
            <person name="Han C."/>
            <person name="Land M."/>
            <person name="Hauser L."/>
            <person name="Markowitz V."/>
            <person name="Cheng J.-F."/>
            <person name="Hugenholtz P."/>
            <person name="Woyke T."/>
            <person name="Wu D."/>
            <person name="Tindall B."/>
            <person name="Faehnrich R."/>
            <person name="Brambilla E."/>
            <person name="Klenk H.-P."/>
            <person name="Eisen J.A."/>
        </authorList>
    </citation>
    <scope>NUCLEOTIDE SEQUENCE [LARGE SCALE GENOMIC DNA]</scope>
    <source>
        <strain evidence="3">DSM 14238 / LMG 21431 / ACAM 643 / 9-3</strain>
    </source>
</reference>
<dbReference type="AlphaFoldDB" id="I3YV37"/>
<sequence length="245" mass="27822">MKVINLISGPRNLSTALMYSFSQLEDIVVLDEPFYGYYLQNGSFESEHPSQKEILETMELKEEKVVEGINSLSNPPAGRAGEKNVFVKGMAHHYLTDSPNFILNWENVILIRHPKKLIASFSKVIHKPTLNDIGIKKASELFLFLNNNGKTPIVIDSDELLKNPKTYLKKLCSLLNISFSEKMLHWKKGGIPEDGIWAKHWYANVHNSEGFALQKSSSQQLSAHLEPLLLEALPYYETLKNNILI</sequence>